<keyword evidence="2" id="KW-1133">Transmembrane helix</keyword>
<evidence type="ECO:0000256" key="1">
    <source>
        <dbReference type="SAM" id="MobiDB-lite"/>
    </source>
</evidence>
<name>A0A9X3S9P1_9ACTN</name>
<evidence type="ECO:0000313" key="3">
    <source>
        <dbReference type="EMBL" id="MDA0183604.1"/>
    </source>
</evidence>
<feature type="transmembrane region" description="Helical" evidence="2">
    <location>
        <begin position="6"/>
        <end position="27"/>
    </location>
</feature>
<gene>
    <name evidence="3" type="ORF">OJ997_25065</name>
</gene>
<dbReference type="EMBL" id="JAPDDP010000056">
    <property type="protein sequence ID" value="MDA0183604.1"/>
    <property type="molecule type" value="Genomic_DNA"/>
</dbReference>
<evidence type="ECO:0000256" key="2">
    <source>
        <dbReference type="SAM" id="Phobius"/>
    </source>
</evidence>
<accession>A0A9X3S9P1</accession>
<dbReference type="InterPro" id="IPR029046">
    <property type="entry name" value="LolA/LolB/LppX"/>
</dbReference>
<dbReference type="SUPFAM" id="SSF89392">
    <property type="entry name" value="Prokaryotic lipoproteins and lipoprotein localization factors"/>
    <property type="match status" value="1"/>
</dbReference>
<evidence type="ECO:0008006" key="5">
    <source>
        <dbReference type="Google" id="ProtNLM"/>
    </source>
</evidence>
<protein>
    <recommendedName>
        <fullName evidence="5">LppX_LprAFG lipoprotein</fullName>
    </recommendedName>
</protein>
<organism evidence="3 4">
    <name type="scientific">Solirubrobacter phytolaccae</name>
    <dbReference type="NCBI Taxonomy" id="1404360"/>
    <lineage>
        <taxon>Bacteria</taxon>
        <taxon>Bacillati</taxon>
        <taxon>Actinomycetota</taxon>
        <taxon>Thermoleophilia</taxon>
        <taxon>Solirubrobacterales</taxon>
        <taxon>Solirubrobacteraceae</taxon>
        <taxon>Solirubrobacter</taxon>
    </lineage>
</organism>
<dbReference type="Gene3D" id="2.50.20.20">
    <property type="match status" value="1"/>
</dbReference>
<evidence type="ECO:0000313" key="4">
    <source>
        <dbReference type="Proteomes" id="UP001147653"/>
    </source>
</evidence>
<proteinExistence type="predicted"/>
<dbReference type="RefSeq" id="WP_270027991.1">
    <property type="nucleotide sequence ID" value="NZ_JAPDDP010000056.1"/>
</dbReference>
<dbReference type="AlphaFoldDB" id="A0A9X3S9P1"/>
<reference evidence="3" key="1">
    <citation type="submission" date="2022-10" db="EMBL/GenBank/DDBJ databases">
        <title>The WGS of Solirubrobacter phytolaccae KCTC 29190.</title>
        <authorList>
            <person name="Jiang Z."/>
        </authorList>
    </citation>
    <scope>NUCLEOTIDE SEQUENCE</scope>
    <source>
        <strain evidence="3">KCTC 29190</strain>
    </source>
</reference>
<comment type="caution">
    <text evidence="3">The sequence shown here is derived from an EMBL/GenBank/DDBJ whole genome shotgun (WGS) entry which is preliminary data.</text>
</comment>
<dbReference type="Proteomes" id="UP001147653">
    <property type="component" value="Unassembled WGS sequence"/>
</dbReference>
<sequence>MRPVKLIVAGSILAGVAVAIVAGVFLISGDGALARAADRLEHENAGMDIRIETIENGERTVMRGSMVRDATGRRGFMEVQSTFEGQGTIEQNILAVGEDVWIEMPEITHLLPEGKRWVHMVEQTAMVETLTLPDFIDFLRESDTVENLGESTAGGRKLTHYRGKLSAKDLADRIGGETDANFERLLGRQDLLAPVDAWIGDDGSIEKVTMSAEAGGSKVTSHVENVAFGVPADFRPPPEREVVSEEEFNRAMEADEA</sequence>
<feature type="region of interest" description="Disordered" evidence="1">
    <location>
        <begin position="231"/>
        <end position="257"/>
    </location>
</feature>
<keyword evidence="4" id="KW-1185">Reference proteome</keyword>
<feature type="compositionally biased region" description="Basic and acidic residues" evidence="1">
    <location>
        <begin position="236"/>
        <end position="257"/>
    </location>
</feature>
<keyword evidence="2" id="KW-0472">Membrane</keyword>
<keyword evidence="2" id="KW-0812">Transmembrane</keyword>